<proteinExistence type="predicted"/>
<name>A0A4Y2VRA0_ARAVE</name>
<dbReference type="EMBL" id="BGPR01049316">
    <property type="protein sequence ID" value="GBO26300.1"/>
    <property type="molecule type" value="Genomic_DNA"/>
</dbReference>
<evidence type="ECO:0000313" key="1">
    <source>
        <dbReference type="EMBL" id="GBO26300.1"/>
    </source>
</evidence>
<evidence type="ECO:0000313" key="2">
    <source>
        <dbReference type="Proteomes" id="UP000499080"/>
    </source>
</evidence>
<organism evidence="1 2">
    <name type="scientific">Araneus ventricosus</name>
    <name type="common">Orbweaver spider</name>
    <name type="synonym">Epeira ventricosa</name>
    <dbReference type="NCBI Taxonomy" id="182803"/>
    <lineage>
        <taxon>Eukaryota</taxon>
        <taxon>Metazoa</taxon>
        <taxon>Ecdysozoa</taxon>
        <taxon>Arthropoda</taxon>
        <taxon>Chelicerata</taxon>
        <taxon>Arachnida</taxon>
        <taxon>Araneae</taxon>
        <taxon>Araneomorphae</taxon>
        <taxon>Entelegynae</taxon>
        <taxon>Araneoidea</taxon>
        <taxon>Araneidae</taxon>
        <taxon>Araneus</taxon>
    </lineage>
</organism>
<dbReference type="OrthoDB" id="6149185at2759"/>
<gene>
    <name evidence="1" type="ORF">AVEN_12860_1</name>
</gene>
<sequence>MQSLQSFRSLPIPIKKSKRVLAAGLCTEEMSCSNSRKVARGFLHRFQRFGETSLPHLPPTSAAAYQHLCRVDYQAQVWLGNELDPENWGWVFSNCQSKSYSNVESNTTDEDAYDINEDISDPPFFLESEEEHISIEEFEEYLDDS</sequence>
<dbReference type="Proteomes" id="UP000499080">
    <property type="component" value="Unassembled WGS sequence"/>
</dbReference>
<protein>
    <submittedName>
        <fullName evidence="1">Uncharacterized protein</fullName>
    </submittedName>
</protein>
<keyword evidence="2" id="KW-1185">Reference proteome</keyword>
<dbReference type="AlphaFoldDB" id="A0A4Y2VRA0"/>
<reference evidence="1 2" key="1">
    <citation type="journal article" date="2019" name="Sci. Rep.">
        <title>Orb-weaving spider Araneus ventricosus genome elucidates the spidroin gene catalogue.</title>
        <authorList>
            <person name="Kono N."/>
            <person name="Nakamura H."/>
            <person name="Ohtoshi R."/>
            <person name="Moran D.A.P."/>
            <person name="Shinohara A."/>
            <person name="Yoshida Y."/>
            <person name="Fujiwara M."/>
            <person name="Mori M."/>
            <person name="Tomita M."/>
            <person name="Arakawa K."/>
        </authorList>
    </citation>
    <scope>NUCLEOTIDE SEQUENCE [LARGE SCALE GENOMIC DNA]</scope>
</reference>
<comment type="caution">
    <text evidence="1">The sequence shown here is derived from an EMBL/GenBank/DDBJ whole genome shotgun (WGS) entry which is preliminary data.</text>
</comment>
<accession>A0A4Y2VRA0</accession>